<protein>
    <submittedName>
        <fullName evidence="1">ParD-like family protein</fullName>
    </submittedName>
</protein>
<gene>
    <name evidence="1" type="ORF">MKI79_03945</name>
</gene>
<proteinExistence type="predicted"/>
<keyword evidence="2" id="KW-1185">Reference proteome</keyword>
<evidence type="ECO:0000313" key="2">
    <source>
        <dbReference type="Proteomes" id="UP001139701"/>
    </source>
</evidence>
<sequence>MAYTAVKIDSEIVESAKIYGVAESRSATKQVEYWARIGKIAQDNPDLTFEDISDLLLSMAQVKAGNTTPYHFDE</sequence>
<dbReference type="Proteomes" id="UP001139701">
    <property type="component" value="Unassembled WGS sequence"/>
</dbReference>
<name>A0A9X1WVN5_9GAMM</name>
<comment type="caution">
    <text evidence="1">The sequence shown here is derived from an EMBL/GenBank/DDBJ whole genome shotgun (WGS) entry which is preliminary data.</text>
</comment>
<evidence type="ECO:0000313" key="1">
    <source>
        <dbReference type="EMBL" id="MCJ8146069.1"/>
    </source>
</evidence>
<dbReference type="Pfam" id="PF11903">
    <property type="entry name" value="ParD_like"/>
    <property type="match status" value="1"/>
</dbReference>
<dbReference type="AlphaFoldDB" id="A0A9X1WVN5"/>
<accession>A0A9X1WVN5</accession>
<reference evidence="1" key="1">
    <citation type="submission" date="2022-02" db="EMBL/GenBank/DDBJ databases">
        <title>Acinetobacter A3.8 sp. nov., isolated from Sediment (Zhairuo Island).</title>
        <authorList>
            <person name="Zheng K."/>
        </authorList>
    </citation>
    <scope>NUCLEOTIDE SEQUENCE</scope>
    <source>
        <strain evidence="1">A3.8</strain>
    </source>
</reference>
<organism evidence="1 2">
    <name type="scientific">Acinetobacter sedimenti</name>
    <dbReference type="NCBI Taxonomy" id="2919922"/>
    <lineage>
        <taxon>Bacteria</taxon>
        <taxon>Pseudomonadati</taxon>
        <taxon>Pseudomonadota</taxon>
        <taxon>Gammaproteobacteria</taxon>
        <taxon>Moraxellales</taxon>
        <taxon>Moraxellaceae</taxon>
        <taxon>Acinetobacter</taxon>
    </lineage>
</organism>
<dbReference type="EMBL" id="JAKUML010000004">
    <property type="protein sequence ID" value="MCJ8146069.1"/>
    <property type="molecule type" value="Genomic_DNA"/>
</dbReference>
<dbReference type="RefSeq" id="WP_241570761.1">
    <property type="nucleotide sequence ID" value="NZ_JAKUML010000004.1"/>
</dbReference>
<dbReference type="InterPro" id="IPR021831">
    <property type="entry name" value="ParD-like"/>
</dbReference>